<dbReference type="SFLD" id="SFLDG01129">
    <property type="entry name" value="C1.5:_HAD__Beta-PGM__Phosphata"/>
    <property type="match status" value="1"/>
</dbReference>
<dbReference type="InterPro" id="IPR051400">
    <property type="entry name" value="HAD-like_hydrolase"/>
</dbReference>
<evidence type="ECO:0000256" key="2">
    <source>
        <dbReference type="ARBA" id="ARBA00022842"/>
    </source>
</evidence>
<sequence>MNETMPLSGKQVVFFDVNQTLVLQGLSFEGCFRQVWSQYAARWSAEEPDESEQLWQAYISRWHQRKKARATFKQLDELQQQCLQEAFLERRLPVGGAMTRDFMHEVLRLQVAAKTMPPRTHETLSLLAPRCTLAIISNSPRAEVLLLLERFRLQSFFPQERVYTATKPADKKPSPVLFKTALNALKLAPRQAVMVGNSWKHDVCGAVKVGMDAIWLHENGREHVRDDKKIAQQRLGKRKVYLLNRIDQMLELLPPFS</sequence>
<proteinExistence type="predicted"/>
<dbReference type="InterPro" id="IPR023214">
    <property type="entry name" value="HAD_sf"/>
</dbReference>
<dbReference type="SUPFAM" id="SSF56784">
    <property type="entry name" value="HAD-like"/>
    <property type="match status" value="1"/>
</dbReference>
<dbReference type="RefSeq" id="WP_341413811.1">
    <property type="nucleotide sequence ID" value="NZ_JBBPCC010000001.1"/>
</dbReference>
<dbReference type="Pfam" id="PF13419">
    <property type="entry name" value="HAD_2"/>
    <property type="match status" value="1"/>
</dbReference>
<protein>
    <submittedName>
        <fullName evidence="3">HAD family hydrolase</fullName>
        <ecNumber evidence="3">3.1.3.-</ecNumber>
    </submittedName>
</protein>
<dbReference type="Proteomes" id="UP001469365">
    <property type="component" value="Unassembled WGS sequence"/>
</dbReference>
<evidence type="ECO:0000313" key="3">
    <source>
        <dbReference type="EMBL" id="MEK8126761.1"/>
    </source>
</evidence>
<accession>A0ABU9DD49</accession>
<organism evidence="3 4">
    <name type="scientific">Paenibacillus filicis</name>
    <dbReference type="NCBI Taxonomy" id="669464"/>
    <lineage>
        <taxon>Bacteria</taxon>
        <taxon>Bacillati</taxon>
        <taxon>Bacillota</taxon>
        <taxon>Bacilli</taxon>
        <taxon>Bacillales</taxon>
        <taxon>Paenibacillaceae</taxon>
        <taxon>Paenibacillus</taxon>
    </lineage>
</organism>
<dbReference type="Gene3D" id="3.40.50.1000">
    <property type="entry name" value="HAD superfamily/HAD-like"/>
    <property type="match status" value="1"/>
</dbReference>
<dbReference type="PANTHER" id="PTHR46470">
    <property type="entry name" value="N-ACYLNEURAMINATE-9-PHOSPHATASE"/>
    <property type="match status" value="1"/>
</dbReference>
<dbReference type="GO" id="GO:0016787">
    <property type="term" value="F:hydrolase activity"/>
    <property type="evidence" value="ECO:0007669"/>
    <property type="project" value="UniProtKB-KW"/>
</dbReference>
<evidence type="ECO:0000256" key="1">
    <source>
        <dbReference type="ARBA" id="ARBA00022801"/>
    </source>
</evidence>
<name>A0ABU9DD49_9BACL</name>
<keyword evidence="2" id="KW-0460">Magnesium</keyword>
<dbReference type="EMBL" id="JBBPCC010000001">
    <property type="protein sequence ID" value="MEK8126761.1"/>
    <property type="molecule type" value="Genomic_DNA"/>
</dbReference>
<gene>
    <name evidence="3" type="ORF">WMW72_02460</name>
</gene>
<dbReference type="Gene3D" id="1.20.120.1600">
    <property type="match status" value="1"/>
</dbReference>
<dbReference type="EC" id="3.1.3.-" evidence="3"/>
<keyword evidence="4" id="KW-1185">Reference proteome</keyword>
<dbReference type="InterPro" id="IPR036412">
    <property type="entry name" value="HAD-like_sf"/>
</dbReference>
<keyword evidence="1 3" id="KW-0378">Hydrolase</keyword>
<evidence type="ECO:0000313" key="4">
    <source>
        <dbReference type="Proteomes" id="UP001469365"/>
    </source>
</evidence>
<dbReference type="SFLD" id="SFLDS00003">
    <property type="entry name" value="Haloacid_Dehalogenase"/>
    <property type="match status" value="1"/>
</dbReference>
<reference evidence="3 4" key="1">
    <citation type="submission" date="2024-04" db="EMBL/GenBank/DDBJ databases">
        <title>draft genome sequnece of Paenibacillus filicis.</title>
        <authorList>
            <person name="Kim D.-U."/>
        </authorList>
    </citation>
    <scope>NUCLEOTIDE SEQUENCE [LARGE SCALE GENOMIC DNA]</scope>
    <source>
        <strain evidence="3 4">KACC14197</strain>
    </source>
</reference>
<dbReference type="InterPro" id="IPR041492">
    <property type="entry name" value="HAD_2"/>
</dbReference>
<comment type="caution">
    <text evidence="3">The sequence shown here is derived from an EMBL/GenBank/DDBJ whole genome shotgun (WGS) entry which is preliminary data.</text>
</comment>